<feature type="compositionally biased region" description="Low complexity" evidence="1">
    <location>
        <begin position="240"/>
        <end position="249"/>
    </location>
</feature>
<organism evidence="2 3">
    <name type="scientific">Methylobacterium terricola</name>
    <dbReference type="NCBI Taxonomy" id="2583531"/>
    <lineage>
        <taxon>Bacteria</taxon>
        <taxon>Pseudomonadati</taxon>
        <taxon>Pseudomonadota</taxon>
        <taxon>Alphaproteobacteria</taxon>
        <taxon>Hyphomicrobiales</taxon>
        <taxon>Methylobacteriaceae</taxon>
        <taxon>Methylobacterium</taxon>
    </lineage>
</organism>
<feature type="compositionally biased region" description="Basic and acidic residues" evidence="1">
    <location>
        <begin position="128"/>
        <end position="140"/>
    </location>
</feature>
<comment type="caution">
    <text evidence="2">The sequence shown here is derived from an EMBL/GenBank/DDBJ whole genome shotgun (WGS) entry which is preliminary data.</text>
</comment>
<evidence type="ECO:0000313" key="3">
    <source>
        <dbReference type="Proteomes" id="UP000305267"/>
    </source>
</evidence>
<evidence type="ECO:0000256" key="1">
    <source>
        <dbReference type="SAM" id="MobiDB-lite"/>
    </source>
</evidence>
<dbReference type="EMBL" id="VDDA01000025">
    <property type="protein sequence ID" value="TNC08245.1"/>
    <property type="molecule type" value="Genomic_DNA"/>
</dbReference>
<gene>
    <name evidence="2" type="ORF">FF100_29960</name>
</gene>
<accession>A0A5C4L852</accession>
<sequence length="288" mass="28036">MDMAQRVAGDALAPASGQRGRNAAPGDAPRAGLDAVSAAAPRAVEGRARPAAADIVTAEIVMAAAAAAASGTPPVAGTPRPVAAVGSDALPVTRQEDAPTVETPAPRAAAKPRPPERAGAAARPALGHPHEAGSSHHDHAGPAQSGGHDTAKRPGPEASPRVVDSTPQGRGLGPVVGPARDTTPPRPVGPAAAPVAAGPGRLPMPGGKPAAPTAAPDAKPGPDLAPSPEAKPARRPEAAPPAKIEAPKAVIDPRAGQPAQAAHGASERAVLVPNAVSAAVKSYKAHGA</sequence>
<dbReference type="Proteomes" id="UP000305267">
    <property type="component" value="Unassembled WGS sequence"/>
</dbReference>
<feature type="region of interest" description="Disordered" evidence="1">
    <location>
        <begin position="1"/>
        <end position="34"/>
    </location>
</feature>
<name>A0A5C4L852_9HYPH</name>
<feature type="compositionally biased region" description="Low complexity" evidence="1">
    <location>
        <begin position="189"/>
        <end position="230"/>
    </location>
</feature>
<proteinExistence type="predicted"/>
<feature type="region of interest" description="Disordered" evidence="1">
    <location>
        <begin position="65"/>
        <end position="269"/>
    </location>
</feature>
<dbReference type="AlphaFoldDB" id="A0A5C4L852"/>
<reference evidence="2 3" key="1">
    <citation type="submission" date="2019-06" db="EMBL/GenBank/DDBJ databases">
        <title>Genome of Methylobacterium sp. 17Sr1-39.</title>
        <authorList>
            <person name="Seo T."/>
        </authorList>
    </citation>
    <scope>NUCLEOTIDE SEQUENCE [LARGE SCALE GENOMIC DNA]</scope>
    <source>
        <strain evidence="2 3">17Sr1-39</strain>
    </source>
</reference>
<evidence type="ECO:0000313" key="2">
    <source>
        <dbReference type="EMBL" id="TNC08245.1"/>
    </source>
</evidence>
<protein>
    <submittedName>
        <fullName evidence="2">Uncharacterized protein</fullName>
    </submittedName>
</protein>
<keyword evidence="3" id="KW-1185">Reference proteome</keyword>
<feature type="compositionally biased region" description="Low complexity" evidence="1">
    <location>
        <begin position="104"/>
        <end position="125"/>
    </location>
</feature>